<feature type="coiled-coil region" evidence="1">
    <location>
        <begin position="4"/>
        <end position="31"/>
    </location>
</feature>
<gene>
    <name evidence="2" type="ORF">ID854_03415</name>
</gene>
<sequence length="255" mass="27976">MSLETSLQQNNALLEQQNALLEQRNALYTQNSALIEQLISALTNNVVTHTADTEATINNGLLAEPLNKKVKTSTKKKIDNTPVDIETLDLETVVALAVLFKNDAYNLTTDKLAQARAIIEGVSEKRNGQADALDAALQGLQELNALTKATILDLCLEILANWDNIPGITERREFALELLNEGKQTVEPEPEPEPEVDPQTLFAQAEQLILRLAKGGYRTEAVNIIKECGGNKRLGEVPLDNLSKVIRLAEATLED</sequence>
<dbReference type="RefSeq" id="WP_323868416.1">
    <property type="nucleotide sequence ID" value="NZ_JACXBF010000096.1"/>
</dbReference>
<reference evidence="2" key="2">
    <citation type="journal article" date="2024" name="Toxins">
        <title>Genome Sequence Analysis of Native Xenorhabdus Strains Isolated from Entomopathogenic Nematodes in Argentina.</title>
        <authorList>
            <person name="Palma L."/>
            <person name="Frizzo L."/>
            <person name="Kaiser S."/>
            <person name="Berry C."/>
            <person name="Caballero P."/>
            <person name="Bode H.B."/>
            <person name="Del Valle E.E."/>
        </authorList>
    </citation>
    <scope>NUCLEOTIDE SEQUENCE</scope>
    <source>
        <strain evidence="2">M</strain>
    </source>
</reference>
<protein>
    <submittedName>
        <fullName evidence="2">Uncharacterized protein</fullName>
    </submittedName>
</protein>
<evidence type="ECO:0000256" key="1">
    <source>
        <dbReference type="SAM" id="Coils"/>
    </source>
</evidence>
<name>A0AAW3YQ88_9GAMM</name>
<organism evidence="2">
    <name type="scientific">Xenorhabdus szentirmaii</name>
    <dbReference type="NCBI Taxonomy" id="290112"/>
    <lineage>
        <taxon>Bacteria</taxon>
        <taxon>Pseudomonadati</taxon>
        <taxon>Pseudomonadota</taxon>
        <taxon>Gammaproteobacteria</taxon>
        <taxon>Enterobacterales</taxon>
        <taxon>Morganellaceae</taxon>
        <taxon>Xenorhabdus</taxon>
    </lineage>
</organism>
<dbReference type="EMBL" id="JACXBF010000096">
    <property type="protein sequence ID" value="MBD2799531.1"/>
    <property type="molecule type" value="Genomic_DNA"/>
</dbReference>
<dbReference type="Proteomes" id="UP001193920">
    <property type="component" value="Unassembled WGS sequence"/>
</dbReference>
<reference evidence="2" key="1">
    <citation type="submission" date="2020-09" db="EMBL/GenBank/DDBJ databases">
        <authorList>
            <person name="Palma L."/>
            <person name="Caballero P."/>
            <person name="Berry C."/>
            <person name="Del Valle E."/>
        </authorList>
    </citation>
    <scope>NUCLEOTIDE SEQUENCE</scope>
    <source>
        <strain evidence="2">M</strain>
    </source>
</reference>
<keyword evidence="1" id="KW-0175">Coiled coil</keyword>
<proteinExistence type="predicted"/>
<comment type="caution">
    <text evidence="2">The sequence shown here is derived from an EMBL/GenBank/DDBJ whole genome shotgun (WGS) entry which is preliminary data.</text>
</comment>
<dbReference type="AlphaFoldDB" id="A0AAW3YQ88"/>
<evidence type="ECO:0000313" key="2">
    <source>
        <dbReference type="EMBL" id="MBD2799531.1"/>
    </source>
</evidence>
<accession>A0AAW3YQ88</accession>